<accession>A0ACC1L5G2</accession>
<feature type="non-terminal residue" evidence="1">
    <location>
        <position position="480"/>
    </location>
</feature>
<organism evidence="1 2">
    <name type="scientific">Coemansia furcata</name>
    <dbReference type="NCBI Taxonomy" id="417177"/>
    <lineage>
        <taxon>Eukaryota</taxon>
        <taxon>Fungi</taxon>
        <taxon>Fungi incertae sedis</taxon>
        <taxon>Zoopagomycota</taxon>
        <taxon>Kickxellomycotina</taxon>
        <taxon>Kickxellomycetes</taxon>
        <taxon>Kickxellales</taxon>
        <taxon>Kickxellaceae</taxon>
        <taxon>Coemansia</taxon>
    </lineage>
</organism>
<dbReference type="Proteomes" id="UP001140096">
    <property type="component" value="Unassembled WGS sequence"/>
</dbReference>
<reference evidence="1" key="1">
    <citation type="submission" date="2022-07" db="EMBL/GenBank/DDBJ databases">
        <title>Phylogenomic reconstructions and comparative analyses of Kickxellomycotina fungi.</title>
        <authorList>
            <person name="Reynolds N.K."/>
            <person name="Stajich J.E."/>
            <person name="Barry K."/>
            <person name="Grigoriev I.V."/>
            <person name="Crous P."/>
            <person name="Smith M.E."/>
        </authorList>
    </citation>
    <scope>NUCLEOTIDE SEQUENCE</scope>
    <source>
        <strain evidence="1">CBS 102833</strain>
    </source>
</reference>
<protein>
    <submittedName>
        <fullName evidence="1">Uncharacterized protein</fullName>
    </submittedName>
</protein>
<gene>
    <name evidence="1" type="ORF">H4S07_004882</name>
</gene>
<keyword evidence="2" id="KW-1185">Reference proteome</keyword>
<dbReference type="EMBL" id="JANBUP010002149">
    <property type="protein sequence ID" value="KAJ2801641.1"/>
    <property type="molecule type" value="Genomic_DNA"/>
</dbReference>
<evidence type="ECO:0000313" key="1">
    <source>
        <dbReference type="EMBL" id="KAJ2801641.1"/>
    </source>
</evidence>
<sequence length="480" mass="51033">MSGRGPRDNANFLDRIKNVDVLKSPYPRHLAPAARTPTAAPSTRPSYGRGGALYSPVRPIPAPAPAPVHAYSYALPVRPSPVVRPGTSAVSPVGAVAHTGPAGLGYSSSAVHHRTIPDYPNSVQPIRARAYASPDQRHVPGSSRPAHLSSTSSSGDTISLYHWHVGIDPAKRSVIVLGSHDKPSGETVNRHSSTIKRSLGSHMLLSIKDAVYVLVGPVNEVAMREKGFPDYMIRAFSQGFPANWEKLTEDFMDQLSSPQHGGARSSARSHGFVRPGPLSLMRSDSSEGFYQSGIGGDRFGTIAEDEEVQDAGEPPTPSGLSGGFRDLSFDRTPHKAGTPSVRLHESSGNSVYRSGAALFSIGRFAKPDIPKVVDVVQASVIEEPVPEHIDEQSDDGFDVMAQNEPAVDGEVASPELETAVPESENNTIIEADADVEANSEHESASAELHVPEDAASSDGESVTQAKEQPTIENFETATPS</sequence>
<comment type="caution">
    <text evidence="1">The sequence shown here is derived from an EMBL/GenBank/DDBJ whole genome shotgun (WGS) entry which is preliminary data.</text>
</comment>
<proteinExistence type="predicted"/>
<name>A0ACC1L5G2_9FUNG</name>
<evidence type="ECO:0000313" key="2">
    <source>
        <dbReference type="Proteomes" id="UP001140096"/>
    </source>
</evidence>